<protein>
    <submittedName>
        <fullName evidence="2">Uncharacterized protein</fullName>
    </submittedName>
</protein>
<dbReference type="AlphaFoldDB" id="A0A840QM87"/>
<organism evidence="2 3">
    <name type="scientific">Texcoconibacillus texcoconensis</name>
    <dbReference type="NCBI Taxonomy" id="1095777"/>
    <lineage>
        <taxon>Bacteria</taxon>
        <taxon>Bacillati</taxon>
        <taxon>Bacillota</taxon>
        <taxon>Bacilli</taxon>
        <taxon>Bacillales</taxon>
        <taxon>Bacillaceae</taxon>
        <taxon>Texcoconibacillus</taxon>
    </lineage>
</organism>
<evidence type="ECO:0000313" key="2">
    <source>
        <dbReference type="EMBL" id="MBB5172492.1"/>
    </source>
</evidence>
<dbReference type="EMBL" id="JACHHB010000002">
    <property type="protein sequence ID" value="MBB5172492.1"/>
    <property type="molecule type" value="Genomic_DNA"/>
</dbReference>
<evidence type="ECO:0000313" key="3">
    <source>
        <dbReference type="Proteomes" id="UP000551878"/>
    </source>
</evidence>
<dbReference type="Proteomes" id="UP000551878">
    <property type="component" value="Unassembled WGS sequence"/>
</dbReference>
<evidence type="ECO:0000256" key="1">
    <source>
        <dbReference type="SAM" id="Phobius"/>
    </source>
</evidence>
<keyword evidence="1" id="KW-1133">Transmembrane helix</keyword>
<comment type="caution">
    <text evidence="2">The sequence shown here is derived from an EMBL/GenBank/DDBJ whole genome shotgun (WGS) entry which is preliminary data.</text>
</comment>
<gene>
    <name evidence="2" type="ORF">HNQ41_000636</name>
</gene>
<sequence>MPYNALMIAAAIICIISLVGTIIVGLNPFEKNYAKRTTRRMVNLTSIYIVTFVPAFILTFYLFIVR</sequence>
<accession>A0A840QM87</accession>
<keyword evidence="3" id="KW-1185">Reference proteome</keyword>
<dbReference type="RefSeq" id="WP_184662953.1">
    <property type="nucleotide sequence ID" value="NZ_JACHHB010000002.1"/>
</dbReference>
<proteinExistence type="predicted"/>
<reference evidence="2 3" key="1">
    <citation type="submission" date="2020-08" db="EMBL/GenBank/DDBJ databases">
        <title>Genomic Encyclopedia of Type Strains, Phase IV (KMG-IV): sequencing the most valuable type-strain genomes for metagenomic binning, comparative biology and taxonomic classification.</title>
        <authorList>
            <person name="Goeker M."/>
        </authorList>
    </citation>
    <scope>NUCLEOTIDE SEQUENCE [LARGE SCALE GENOMIC DNA]</scope>
    <source>
        <strain evidence="2 3">DSM 24696</strain>
    </source>
</reference>
<name>A0A840QM87_9BACI</name>
<feature type="transmembrane region" description="Helical" evidence="1">
    <location>
        <begin position="6"/>
        <end position="29"/>
    </location>
</feature>
<keyword evidence="1" id="KW-0472">Membrane</keyword>
<keyword evidence="1" id="KW-0812">Transmembrane</keyword>
<feature type="transmembrane region" description="Helical" evidence="1">
    <location>
        <begin position="41"/>
        <end position="64"/>
    </location>
</feature>